<protein>
    <submittedName>
        <fullName evidence="2">Uncharacterized protein</fullName>
    </submittedName>
</protein>
<feature type="region of interest" description="Disordered" evidence="1">
    <location>
        <begin position="1"/>
        <end position="51"/>
    </location>
</feature>
<keyword evidence="3" id="KW-1185">Reference proteome</keyword>
<evidence type="ECO:0000256" key="1">
    <source>
        <dbReference type="SAM" id="MobiDB-lite"/>
    </source>
</evidence>
<feature type="compositionally biased region" description="Basic and acidic residues" evidence="1">
    <location>
        <begin position="1"/>
        <end position="20"/>
    </location>
</feature>
<gene>
    <name evidence="2" type="ORF">RJT34_19737</name>
</gene>
<reference evidence="2 3" key="1">
    <citation type="submission" date="2024-01" db="EMBL/GenBank/DDBJ databases">
        <title>The genomes of 5 underutilized Papilionoideae crops provide insights into root nodulation and disease resistance.</title>
        <authorList>
            <person name="Yuan L."/>
        </authorList>
    </citation>
    <scope>NUCLEOTIDE SEQUENCE [LARGE SCALE GENOMIC DNA]</scope>
    <source>
        <strain evidence="2">LY-2023</strain>
        <tissue evidence="2">Leaf</tissue>
    </source>
</reference>
<proteinExistence type="predicted"/>
<evidence type="ECO:0000313" key="2">
    <source>
        <dbReference type="EMBL" id="KAK7284982.1"/>
    </source>
</evidence>
<dbReference type="EMBL" id="JAYKXN010000005">
    <property type="protein sequence ID" value="KAK7284982.1"/>
    <property type="molecule type" value="Genomic_DNA"/>
</dbReference>
<comment type="caution">
    <text evidence="2">The sequence shown here is derived from an EMBL/GenBank/DDBJ whole genome shotgun (WGS) entry which is preliminary data.</text>
</comment>
<name>A0AAN9IRK2_CLITE</name>
<dbReference type="AlphaFoldDB" id="A0AAN9IRK2"/>
<sequence length="107" mass="11793">MKQRREKGGEREERLAREQRSAAGRMRCRSPWAGSTPGRPIAGEDDSGRKAWMDKAGRGEQRWLEGQGVAVWAGSVRADDIHGQVSRSGIVVLVKRGQTGAERPARV</sequence>
<accession>A0AAN9IRK2</accession>
<organism evidence="2 3">
    <name type="scientific">Clitoria ternatea</name>
    <name type="common">Butterfly pea</name>
    <dbReference type="NCBI Taxonomy" id="43366"/>
    <lineage>
        <taxon>Eukaryota</taxon>
        <taxon>Viridiplantae</taxon>
        <taxon>Streptophyta</taxon>
        <taxon>Embryophyta</taxon>
        <taxon>Tracheophyta</taxon>
        <taxon>Spermatophyta</taxon>
        <taxon>Magnoliopsida</taxon>
        <taxon>eudicotyledons</taxon>
        <taxon>Gunneridae</taxon>
        <taxon>Pentapetalae</taxon>
        <taxon>rosids</taxon>
        <taxon>fabids</taxon>
        <taxon>Fabales</taxon>
        <taxon>Fabaceae</taxon>
        <taxon>Papilionoideae</taxon>
        <taxon>50 kb inversion clade</taxon>
        <taxon>NPAAA clade</taxon>
        <taxon>indigoferoid/millettioid clade</taxon>
        <taxon>Phaseoleae</taxon>
        <taxon>Clitoria</taxon>
    </lineage>
</organism>
<evidence type="ECO:0000313" key="3">
    <source>
        <dbReference type="Proteomes" id="UP001359559"/>
    </source>
</evidence>
<dbReference type="Proteomes" id="UP001359559">
    <property type="component" value="Unassembled WGS sequence"/>
</dbReference>